<dbReference type="NCBIfam" id="TIGR02097">
    <property type="entry name" value="yccV"/>
    <property type="match status" value="1"/>
</dbReference>
<dbReference type="RefSeq" id="WP_114280927.1">
    <property type="nucleotide sequence ID" value="NZ_QPJY01000012.1"/>
</dbReference>
<proteinExistence type="predicted"/>
<evidence type="ECO:0000313" key="4">
    <source>
        <dbReference type="Proteomes" id="UP000252707"/>
    </source>
</evidence>
<dbReference type="PANTHER" id="PTHR48439">
    <property type="entry name" value="HEMIMETHYLATED DNA-BINDING DOMAIN-CONTAINING PROTEIN"/>
    <property type="match status" value="1"/>
</dbReference>
<dbReference type="SMART" id="SM00992">
    <property type="entry name" value="YccV-like"/>
    <property type="match status" value="1"/>
</dbReference>
<dbReference type="InterPro" id="IPR053189">
    <property type="entry name" value="Clp_protease_adapter_ClpF"/>
</dbReference>
<gene>
    <name evidence="3" type="ORF">DFQ59_11231</name>
</gene>
<dbReference type="Gene3D" id="2.30.30.390">
    <property type="entry name" value="Hemimethylated DNA-binding domain"/>
    <property type="match status" value="1"/>
</dbReference>
<sequence>MRDNRAKYCVGQVVHHRLFDYRGVVVDVDPEFLGEGPWLDEMVRTRPRKDQPWYRVLVDEADAESYVAEGNLEPDDSGEPVDHPGVAAYFKEFRGGVYTRREALN</sequence>
<dbReference type="EMBL" id="QPJY01000012">
    <property type="protein sequence ID" value="RCX26028.1"/>
    <property type="molecule type" value="Genomic_DNA"/>
</dbReference>
<keyword evidence="3" id="KW-0346">Stress response</keyword>
<dbReference type="Proteomes" id="UP000252707">
    <property type="component" value="Unassembled WGS sequence"/>
</dbReference>
<dbReference type="OrthoDB" id="9806050at2"/>
<evidence type="ECO:0000256" key="1">
    <source>
        <dbReference type="NCBIfam" id="TIGR02097"/>
    </source>
</evidence>
<dbReference type="GO" id="GO:0003677">
    <property type="term" value="F:DNA binding"/>
    <property type="evidence" value="ECO:0007669"/>
    <property type="project" value="UniProtKB-UniRule"/>
</dbReference>
<reference evidence="3 4" key="1">
    <citation type="submission" date="2018-07" db="EMBL/GenBank/DDBJ databases">
        <title>Genomic Encyclopedia of Type Strains, Phase IV (KMG-IV): sequencing the most valuable type-strain genomes for metagenomic binning, comparative biology and taxonomic classification.</title>
        <authorList>
            <person name="Goeker M."/>
        </authorList>
    </citation>
    <scope>NUCLEOTIDE SEQUENCE [LARGE SCALE GENOMIC DNA]</scope>
    <source>
        <strain evidence="3 4">DSM 26407</strain>
    </source>
</reference>
<dbReference type="SUPFAM" id="SSF141255">
    <property type="entry name" value="YccV-like"/>
    <property type="match status" value="1"/>
</dbReference>
<dbReference type="InterPro" id="IPR011722">
    <property type="entry name" value="Hemimethylated_DNA-bd_dom"/>
</dbReference>
<accession>A0A369BZ26</accession>
<name>A0A369BZ26_9GAMM</name>
<dbReference type="InterPro" id="IPR036623">
    <property type="entry name" value="Hemimethylated_DNA-bd_sf"/>
</dbReference>
<organism evidence="3 4">
    <name type="scientific">Thioalbus denitrificans</name>
    <dbReference type="NCBI Taxonomy" id="547122"/>
    <lineage>
        <taxon>Bacteria</taxon>
        <taxon>Pseudomonadati</taxon>
        <taxon>Pseudomonadota</taxon>
        <taxon>Gammaproteobacteria</taxon>
        <taxon>Chromatiales</taxon>
        <taxon>Ectothiorhodospiraceae</taxon>
        <taxon>Thioalbus</taxon>
    </lineage>
</organism>
<keyword evidence="4" id="KW-1185">Reference proteome</keyword>
<feature type="domain" description="Hemimethylated DNA-binding" evidence="2">
    <location>
        <begin position="5"/>
        <end position="101"/>
    </location>
</feature>
<evidence type="ECO:0000313" key="3">
    <source>
        <dbReference type="EMBL" id="RCX26028.1"/>
    </source>
</evidence>
<protein>
    <recommendedName>
        <fullName evidence="1">Heat shock protein HspQ</fullName>
    </recommendedName>
</protein>
<evidence type="ECO:0000259" key="2">
    <source>
        <dbReference type="SMART" id="SM00992"/>
    </source>
</evidence>
<dbReference type="PANTHER" id="PTHR48439:SF1">
    <property type="entry name" value="HEMIMETHYLATED DNA-BINDING DOMAIN-CONTAINING PROTEIN"/>
    <property type="match status" value="1"/>
</dbReference>
<dbReference type="AlphaFoldDB" id="A0A369BZ26"/>
<comment type="caution">
    <text evidence="3">The sequence shown here is derived from an EMBL/GenBank/DDBJ whole genome shotgun (WGS) entry which is preliminary data.</text>
</comment>
<dbReference type="Pfam" id="PF08755">
    <property type="entry name" value="YccV-like"/>
    <property type="match status" value="1"/>
</dbReference>